<organism evidence="1 2">
    <name type="scientific">Pelotomaculum propionicicum</name>
    <dbReference type="NCBI Taxonomy" id="258475"/>
    <lineage>
        <taxon>Bacteria</taxon>
        <taxon>Bacillati</taxon>
        <taxon>Bacillota</taxon>
        <taxon>Clostridia</taxon>
        <taxon>Eubacteriales</taxon>
        <taxon>Desulfotomaculaceae</taxon>
        <taxon>Pelotomaculum</taxon>
    </lineage>
</organism>
<accession>A0A4Y7RIU9</accession>
<dbReference type="Proteomes" id="UP000297597">
    <property type="component" value="Unassembled WGS sequence"/>
</dbReference>
<comment type="caution">
    <text evidence="1">The sequence shown here is derived from an EMBL/GenBank/DDBJ whole genome shotgun (WGS) entry which is preliminary data.</text>
</comment>
<dbReference type="EMBL" id="QFFZ01000069">
    <property type="protein sequence ID" value="TEB08915.1"/>
    <property type="molecule type" value="Genomic_DNA"/>
</dbReference>
<protein>
    <submittedName>
        <fullName evidence="1">Uncharacterized protein</fullName>
    </submittedName>
</protein>
<evidence type="ECO:0000313" key="2">
    <source>
        <dbReference type="Proteomes" id="UP000297597"/>
    </source>
</evidence>
<sequence>MTNNSVEPAAFIFPLTADLKEHYAKWIQTHQQGDGTIQGAEISDGTPVFIPVYPAYPGALPYPPNSSAYP</sequence>
<keyword evidence="2" id="KW-1185">Reference proteome</keyword>
<evidence type="ECO:0000313" key="1">
    <source>
        <dbReference type="EMBL" id="TEB08915.1"/>
    </source>
</evidence>
<proteinExistence type="predicted"/>
<dbReference type="AlphaFoldDB" id="A0A4Y7RIU9"/>
<dbReference type="RefSeq" id="WP_134215758.1">
    <property type="nucleotide sequence ID" value="NZ_QFFZ01000069.1"/>
</dbReference>
<reference evidence="1 2" key="1">
    <citation type="journal article" date="2018" name="Environ. Microbiol.">
        <title>Novel energy conservation strategies and behaviour of Pelotomaculum schinkii driving syntrophic propionate catabolism.</title>
        <authorList>
            <person name="Hidalgo-Ahumada C.A.P."/>
            <person name="Nobu M.K."/>
            <person name="Narihiro T."/>
            <person name="Tamaki H."/>
            <person name="Liu W.T."/>
            <person name="Kamagata Y."/>
            <person name="Stams A.J.M."/>
            <person name="Imachi H."/>
            <person name="Sousa D.Z."/>
        </authorList>
    </citation>
    <scope>NUCLEOTIDE SEQUENCE [LARGE SCALE GENOMIC DNA]</scope>
    <source>
        <strain evidence="1 2">MGP</strain>
    </source>
</reference>
<name>A0A4Y7RIU9_9FIRM</name>
<gene>
    <name evidence="1" type="ORF">Pmgp_03527</name>
</gene>